<dbReference type="InterPro" id="IPR006379">
    <property type="entry name" value="HAD-SF_hydro_IIB"/>
</dbReference>
<dbReference type="InterPro" id="IPR023214">
    <property type="entry name" value="HAD_sf"/>
</dbReference>
<dbReference type="PROSITE" id="PS01229">
    <property type="entry name" value="COF_2"/>
    <property type="match status" value="1"/>
</dbReference>
<dbReference type="KEGG" id="spei:EHW89_02795"/>
<sequence length="270" mass="30201">MIKLVAFDMDGTFLHSDNTYDVERFEKIYRALQEKDIKVVVISGNQYAQLASFFPKYQDELIIVSENGALIFEGEKLLREEKIARTEIEKVLDVLVSENLENATTLCGLHSAYLLKSAPKQYKEEIAIYYHALKEISNFQDLPEDDFVKLALLVPEEKTDQLLEKLNQVTGQLVQAVSSGHGSIDIIQRGVHKGSALELLSQHFGIAPQEMMAFGDGGNDLEMLAYVGHSYAMANASEKVKKTAKYQAPSNQESGVLEILERKVVKKGLS</sequence>
<dbReference type="RefSeq" id="WP_126466622.1">
    <property type="nucleotide sequence ID" value="NZ_CP034543.1"/>
</dbReference>
<dbReference type="Gene3D" id="3.40.50.1000">
    <property type="entry name" value="HAD superfamily/HAD-like"/>
    <property type="match status" value="1"/>
</dbReference>
<protein>
    <submittedName>
        <fullName evidence="1">HAD family hydrolase</fullName>
    </submittedName>
</protein>
<dbReference type="Pfam" id="PF08282">
    <property type="entry name" value="Hydrolase_3"/>
    <property type="match status" value="1"/>
</dbReference>
<dbReference type="SFLD" id="SFLDG01144">
    <property type="entry name" value="C2.B.4:_PGP_Like"/>
    <property type="match status" value="1"/>
</dbReference>
<dbReference type="SUPFAM" id="SSF56784">
    <property type="entry name" value="HAD-like"/>
    <property type="match status" value="1"/>
</dbReference>
<keyword evidence="2" id="KW-1185">Reference proteome</keyword>
<keyword evidence="1" id="KW-0378">Hydrolase</keyword>
<evidence type="ECO:0000313" key="2">
    <source>
        <dbReference type="Proteomes" id="UP000272924"/>
    </source>
</evidence>
<dbReference type="InterPro" id="IPR036412">
    <property type="entry name" value="HAD-like_sf"/>
</dbReference>
<dbReference type="GO" id="GO:0005829">
    <property type="term" value="C:cytosol"/>
    <property type="evidence" value="ECO:0007669"/>
    <property type="project" value="TreeGrafter"/>
</dbReference>
<name>A0A3Q9F3G0_9STRE</name>
<dbReference type="GO" id="GO:0016791">
    <property type="term" value="F:phosphatase activity"/>
    <property type="evidence" value="ECO:0007669"/>
    <property type="project" value="TreeGrafter"/>
</dbReference>
<organism evidence="1 2">
    <name type="scientific">Streptococcus periodonticum</name>
    <dbReference type="NCBI Taxonomy" id="2490633"/>
    <lineage>
        <taxon>Bacteria</taxon>
        <taxon>Bacillati</taxon>
        <taxon>Bacillota</taxon>
        <taxon>Bacilli</taxon>
        <taxon>Lactobacillales</taxon>
        <taxon>Streptococcaceae</taxon>
        <taxon>Streptococcus</taxon>
    </lineage>
</organism>
<accession>A0A3Q9F3G0</accession>
<reference evidence="2" key="1">
    <citation type="submission" date="2018-12" db="EMBL/GenBank/DDBJ databases">
        <title>Genome sequencing of Streptococcus sp. KCOM 2412 (= ChDC F135).</title>
        <authorList>
            <person name="Kook J.-K."/>
            <person name="Park S.-N."/>
            <person name="Lim Y.K."/>
        </authorList>
    </citation>
    <scope>NUCLEOTIDE SEQUENCE [LARGE SCALE GENOMIC DNA]</scope>
    <source>
        <strain evidence="2">KCOM 2412</strain>
    </source>
</reference>
<dbReference type="PANTHER" id="PTHR10000:SF53">
    <property type="entry name" value="5-AMINO-6-(5-PHOSPHO-D-RIBITYLAMINO)URACIL PHOSPHATASE YBJI-RELATED"/>
    <property type="match status" value="1"/>
</dbReference>
<dbReference type="SFLD" id="SFLDG01140">
    <property type="entry name" value="C2.B:_Phosphomannomutase_and_P"/>
    <property type="match status" value="1"/>
</dbReference>
<dbReference type="GO" id="GO:0000287">
    <property type="term" value="F:magnesium ion binding"/>
    <property type="evidence" value="ECO:0007669"/>
    <property type="project" value="TreeGrafter"/>
</dbReference>
<dbReference type="SFLD" id="SFLDS00003">
    <property type="entry name" value="Haloacid_Dehalogenase"/>
    <property type="match status" value="1"/>
</dbReference>
<dbReference type="PANTHER" id="PTHR10000">
    <property type="entry name" value="PHOSPHOSERINE PHOSPHATASE"/>
    <property type="match status" value="1"/>
</dbReference>
<evidence type="ECO:0000313" key="1">
    <source>
        <dbReference type="EMBL" id="AZQ41447.1"/>
    </source>
</evidence>
<dbReference type="Gene3D" id="3.30.1240.10">
    <property type="match status" value="1"/>
</dbReference>
<proteinExistence type="predicted"/>
<dbReference type="CDD" id="cd07518">
    <property type="entry name" value="HAD_YbiV-Like"/>
    <property type="match status" value="1"/>
</dbReference>
<dbReference type="NCBIfam" id="TIGR01484">
    <property type="entry name" value="HAD-SF-IIB"/>
    <property type="match status" value="1"/>
</dbReference>
<dbReference type="NCBIfam" id="TIGR00099">
    <property type="entry name" value="Cof-subfamily"/>
    <property type="match status" value="1"/>
</dbReference>
<dbReference type="Proteomes" id="UP000272924">
    <property type="component" value="Chromosome"/>
</dbReference>
<gene>
    <name evidence="1" type="ORF">EHW89_02795</name>
</gene>
<dbReference type="InterPro" id="IPR000150">
    <property type="entry name" value="Cof"/>
</dbReference>
<dbReference type="AlphaFoldDB" id="A0A3Q9F3G0"/>
<dbReference type="EMBL" id="CP034543">
    <property type="protein sequence ID" value="AZQ41447.1"/>
    <property type="molecule type" value="Genomic_DNA"/>
</dbReference>